<feature type="transmembrane region" description="Helical" evidence="1">
    <location>
        <begin position="39"/>
        <end position="60"/>
    </location>
</feature>
<proteinExistence type="predicted"/>
<accession>A0A1H7FZJ1</accession>
<feature type="transmembrane region" description="Helical" evidence="1">
    <location>
        <begin position="176"/>
        <end position="193"/>
    </location>
</feature>
<feature type="domain" description="CAAX prenyl protease 2/Lysostaphin resistance protein A-like" evidence="2">
    <location>
        <begin position="109"/>
        <end position="210"/>
    </location>
</feature>
<dbReference type="STRING" id="1038014.SAMN04487910_0231"/>
<sequence length="260" mass="29287">MINSKFWNQLILFVIAILTILLSREYFSDLLIEKGVDSYQIHTFLNIGSNLLLIIVSILLILKNGLSKIAGIKETKLKRWYLLLFPLVYLVLLNLLLIDEINTVLLAPNVLVFAIYALSIGFAEELSLRGFLQSYLIKHLGSTKKNIILSVLISSLFFGLLHIINFDNGFYGELSQIIYATFIGVMFGTLLVVTKRIYPLIIIHAIIDFVGDFETIGLPVKKTVSESGSLENAILITLLISPCLLYGIFLMKKYPIQNNT</sequence>
<evidence type="ECO:0000313" key="4">
    <source>
        <dbReference type="Proteomes" id="UP000198521"/>
    </source>
</evidence>
<keyword evidence="1" id="KW-0472">Membrane</keyword>
<dbReference type="InterPro" id="IPR003675">
    <property type="entry name" value="Rce1/LyrA-like_dom"/>
</dbReference>
<feature type="transmembrane region" description="Helical" evidence="1">
    <location>
        <begin position="80"/>
        <end position="98"/>
    </location>
</feature>
<feature type="transmembrane region" description="Helical" evidence="1">
    <location>
        <begin position="200"/>
        <end position="220"/>
    </location>
</feature>
<dbReference type="Proteomes" id="UP000198521">
    <property type="component" value="Unassembled WGS sequence"/>
</dbReference>
<feature type="transmembrane region" description="Helical" evidence="1">
    <location>
        <begin position="104"/>
        <end position="126"/>
    </location>
</feature>
<dbReference type="Pfam" id="PF02517">
    <property type="entry name" value="Rce1-like"/>
    <property type="match status" value="1"/>
</dbReference>
<keyword evidence="1" id="KW-1133">Transmembrane helix</keyword>
<gene>
    <name evidence="3" type="ORF">SAMN04487910_0231</name>
</gene>
<dbReference type="AlphaFoldDB" id="A0A1H7FZJ1"/>
<feature type="transmembrane region" description="Helical" evidence="1">
    <location>
        <begin position="232"/>
        <end position="251"/>
    </location>
</feature>
<evidence type="ECO:0000313" key="3">
    <source>
        <dbReference type="EMBL" id="SEK31523.1"/>
    </source>
</evidence>
<evidence type="ECO:0000256" key="1">
    <source>
        <dbReference type="SAM" id="Phobius"/>
    </source>
</evidence>
<dbReference type="GO" id="GO:0004175">
    <property type="term" value="F:endopeptidase activity"/>
    <property type="evidence" value="ECO:0007669"/>
    <property type="project" value="UniProtKB-ARBA"/>
</dbReference>
<organism evidence="3 4">
    <name type="scientific">Aquimarina amphilecti</name>
    <dbReference type="NCBI Taxonomy" id="1038014"/>
    <lineage>
        <taxon>Bacteria</taxon>
        <taxon>Pseudomonadati</taxon>
        <taxon>Bacteroidota</taxon>
        <taxon>Flavobacteriia</taxon>
        <taxon>Flavobacteriales</taxon>
        <taxon>Flavobacteriaceae</taxon>
        <taxon>Aquimarina</taxon>
    </lineage>
</organism>
<keyword evidence="4" id="KW-1185">Reference proteome</keyword>
<dbReference type="RefSeq" id="WP_091404373.1">
    <property type="nucleotide sequence ID" value="NZ_FOAB01000001.1"/>
</dbReference>
<feature type="transmembrane region" description="Helical" evidence="1">
    <location>
        <begin position="147"/>
        <end position="164"/>
    </location>
</feature>
<name>A0A1H7FZJ1_AQUAM</name>
<reference evidence="3 4" key="1">
    <citation type="submission" date="2016-10" db="EMBL/GenBank/DDBJ databases">
        <authorList>
            <person name="de Groot N.N."/>
        </authorList>
    </citation>
    <scope>NUCLEOTIDE SEQUENCE [LARGE SCALE GENOMIC DNA]</scope>
    <source>
        <strain evidence="3 4">DSM 25232</strain>
    </source>
</reference>
<protein>
    <recommendedName>
        <fullName evidence="2">CAAX prenyl protease 2/Lysostaphin resistance protein A-like domain-containing protein</fullName>
    </recommendedName>
</protein>
<evidence type="ECO:0000259" key="2">
    <source>
        <dbReference type="Pfam" id="PF02517"/>
    </source>
</evidence>
<dbReference type="GO" id="GO:0080120">
    <property type="term" value="P:CAAX-box protein maturation"/>
    <property type="evidence" value="ECO:0007669"/>
    <property type="project" value="UniProtKB-ARBA"/>
</dbReference>
<dbReference type="EMBL" id="FOAB01000001">
    <property type="protein sequence ID" value="SEK31523.1"/>
    <property type="molecule type" value="Genomic_DNA"/>
</dbReference>
<dbReference type="OrthoDB" id="1434800at2"/>
<keyword evidence="1" id="KW-0812">Transmembrane</keyword>